<organism evidence="3 4">
    <name type="scientific">Paenibacillus hodogayensis</name>
    <dbReference type="NCBI Taxonomy" id="279208"/>
    <lineage>
        <taxon>Bacteria</taxon>
        <taxon>Bacillati</taxon>
        <taxon>Bacillota</taxon>
        <taxon>Bacilli</taxon>
        <taxon>Bacillales</taxon>
        <taxon>Paenibacillaceae</taxon>
        <taxon>Paenibacillus</taxon>
    </lineage>
</organism>
<name>A0ABV5W434_9BACL</name>
<gene>
    <name evidence="3" type="ORF">ACFFNY_27445</name>
</gene>
<sequence length="567" mass="61753">MHGIRKTASVLAIAMTALAALSACSGNSAPESAAGFNPDAGKGAGPGQVAGSGTIAKYDPPVTVTTVRAQADVTTFQAGDTLDSNLWTKFLQDTYGFQLKNVWVTDSSGYTDRLNVTIASGDLPDFFKVNSTQLKQLVEAGSLADLTDVYGKYASPMLKSKLNEDNGITLKASTFDGKLMALPYVTATMDGAGMLWIRKDWLDNLGLSAPKTMDDVLAIAKAFKNNDPDKNGKNDTVGLGVNGSNGASGIFTGFGGLNFFLNGYHAYGKMWIEDPRDKSKLVYGAVQPEAKQALGKLQEMFKAGEIDKEFSVKTLSQLTDDIVGGKVGMVYGIMANPINYFSKSVAKDPKAKWEMFEVPSIDGTPAKTQISSGIGTFWVASKKSKYPDALVKTMDSFVQKLYGDKAEFKYMYDGPNKEHATFKYMDVQAWGARKNLDAFLAVNQALKSGDTSKLNPEQSGYYDQVKKYMGGDASQWGTYKVFGPEGSLSLTEKIVKNNSMYPDQYFSIPTDLMVQRSSTLSDLLNETYMKIILGDPLDTFDAMVQKWNQLGGEQMTKQVNEWKAKQK</sequence>
<feature type="chain" id="PRO_5045651531" description="ABC transporter substrate-binding protein" evidence="2">
    <location>
        <begin position="20"/>
        <end position="567"/>
    </location>
</feature>
<dbReference type="PANTHER" id="PTHR43649">
    <property type="entry name" value="ARABINOSE-BINDING PROTEIN-RELATED"/>
    <property type="match status" value="1"/>
</dbReference>
<dbReference type="PANTHER" id="PTHR43649:SF33">
    <property type="entry name" value="POLYGALACTURONAN_RHAMNOGALACTURONAN-BINDING PROTEIN YTCQ"/>
    <property type="match status" value="1"/>
</dbReference>
<comment type="caution">
    <text evidence="3">The sequence shown here is derived from an EMBL/GenBank/DDBJ whole genome shotgun (WGS) entry which is preliminary data.</text>
</comment>
<dbReference type="InterPro" id="IPR050490">
    <property type="entry name" value="Bact_solute-bd_prot1"/>
</dbReference>
<dbReference type="Gene3D" id="3.40.190.10">
    <property type="entry name" value="Periplasmic binding protein-like II"/>
    <property type="match status" value="2"/>
</dbReference>
<reference evidence="3 4" key="1">
    <citation type="submission" date="2024-09" db="EMBL/GenBank/DDBJ databases">
        <authorList>
            <person name="Sun Q."/>
            <person name="Mori K."/>
        </authorList>
    </citation>
    <scope>NUCLEOTIDE SEQUENCE [LARGE SCALE GENOMIC DNA]</scope>
    <source>
        <strain evidence="3 4">JCM 12520</strain>
    </source>
</reference>
<evidence type="ECO:0008006" key="5">
    <source>
        <dbReference type="Google" id="ProtNLM"/>
    </source>
</evidence>
<keyword evidence="4" id="KW-1185">Reference proteome</keyword>
<evidence type="ECO:0000313" key="3">
    <source>
        <dbReference type="EMBL" id="MFB9755327.1"/>
    </source>
</evidence>
<dbReference type="SUPFAM" id="SSF53850">
    <property type="entry name" value="Periplasmic binding protein-like II"/>
    <property type="match status" value="1"/>
</dbReference>
<evidence type="ECO:0000256" key="2">
    <source>
        <dbReference type="SAM" id="SignalP"/>
    </source>
</evidence>
<evidence type="ECO:0000313" key="4">
    <source>
        <dbReference type="Proteomes" id="UP001589619"/>
    </source>
</evidence>
<protein>
    <recommendedName>
        <fullName evidence="5">ABC transporter substrate-binding protein</fullName>
    </recommendedName>
</protein>
<dbReference type="RefSeq" id="WP_344908125.1">
    <property type="nucleotide sequence ID" value="NZ_BAAAYO010000006.1"/>
</dbReference>
<accession>A0ABV5W434</accession>
<keyword evidence="1 2" id="KW-0732">Signal</keyword>
<dbReference type="PROSITE" id="PS51257">
    <property type="entry name" value="PROKAR_LIPOPROTEIN"/>
    <property type="match status" value="1"/>
</dbReference>
<dbReference type="Proteomes" id="UP001589619">
    <property type="component" value="Unassembled WGS sequence"/>
</dbReference>
<evidence type="ECO:0000256" key="1">
    <source>
        <dbReference type="ARBA" id="ARBA00022729"/>
    </source>
</evidence>
<proteinExistence type="predicted"/>
<feature type="signal peptide" evidence="2">
    <location>
        <begin position="1"/>
        <end position="19"/>
    </location>
</feature>
<dbReference type="EMBL" id="JBHMAG010000018">
    <property type="protein sequence ID" value="MFB9755327.1"/>
    <property type="molecule type" value="Genomic_DNA"/>
</dbReference>